<dbReference type="GO" id="GO:0016773">
    <property type="term" value="F:phosphotransferase activity, alcohol group as acceptor"/>
    <property type="evidence" value="ECO:0007669"/>
    <property type="project" value="UniProtKB-ARBA"/>
</dbReference>
<gene>
    <name evidence="3" type="ORF">I350_02346</name>
</gene>
<dbReference type="OrthoDB" id="3853857at2759"/>
<dbReference type="PROSITE" id="PS50146">
    <property type="entry name" value="DAGK"/>
    <property type="match status" value="1"/>
</dbReference>
<comment type="caution">
    <text evidence="3">The sequence shown here is derived from an EMBL/GenBank/DDBJ whole genome shotgun (WGS) entry which is preliminary data.</text>
</comment>
<dbReference type="EMBL" id="MEKH01000003">
    <property type="protein sequence ID" value="ODO10118.1"/>
    <property type="molecule type" value="Genomic_DNA"/>
</dbReference>
<dbReference type="Gene3D" id="2.60.200.40">
    <property type="match status" value="1"/>
</dbReference>
<accession>A0A1E3KAD9</accession>
<dbReference type="GO" id="GO:0001727">
    <property type="term" value="F:lipid kinase activity"/>
    <property type="evidence" value="ECO:0007669"/>
    <property type="project" value="UniProtKB-ARBA"/>
</dbReference>
<dbReference type="AlphaFoldDB" id="A0A1E3KAD9"/>
<dbReference type="PANTHER" id="PTHR12358:SF31">
    <property type="entry name" value="ACYLGLYCEROL KINASE, MITOCHONDRIAL"/>
    <property type="match status" value="1"/>
</dbReference>
<evidence type="ECO:0000259" key="2">
    <source>
        <dbReference type="PROSITE" id="PS50146"/>
    </source>
</evidence>
<evidence type="ECO:0000313" key="3">
    <source>
        <dbReference type="EMBL" id="ODO10118.1"/>
    </source>
</evidence>
<reference evidence="3 4" key="1">
    <citation type="submission" date="2016-06" db="EMBL/GenBank/DDBJ databases">
        <title>Evolution of pathogenesis and genome organization in the Tremellales.</title>
        <authorList>
            <person name="Cuomo C."/>
            <person name="Litvintseva A."/>
            <person name="Heitman J."/>
            <person name="Chen Y."/>
            <person name="Sun S."/>
            <person name="Springer D."/>
            <person name="Dromer F."/>
            <person name="Young S."/>
            <person name="Zeng Q."/>
            <person name="Chapman S."/>
            <person name="Gujja S."/>
            <person name="Saif S."/>
            <person name="Birren B."/>
        </authorList>
    </citation>
    <scope>NUCLEOTIDE SEQUENCE [LARGE SCALE GENOMIC DNA]</scope>
    <source>
        <strain evidence="3 4">CBS 6273</strain>
    </source>
</reference>
<dbReference type="Proteomes" id="UP000095149">
    <property type="component" value="Unassembled WGS sequence"/>
</dbReference>
<dbReference type="SUPFAM" id="SSF111331">
    <property type="entry name" value="NAD kinase/diacylglycerol kinase-like"/>
    <property type="match status" value="1"/>
</dbReference>
<protein>
    <recommendedName>
        <fullName evidence="2">DAGKc domain-containing protein</fullName>
    </recommendedName>
</protein>
<feature type="domain" description="DAGKc" evidence="2">
    <location>
        <begin position="113"/>
        <end position="254"/>
    </location>
</feature>
<dbReference type="Gene3D" id="3.40.50.10330">
    <property type="entry name" value="Probable inorganic polyphosphate/atp-NAD kinase, domain 1"/>
    <property type="match status" value="1"/>
</dbReference>
<dbReference type="InterPro" id="IPR001206">
    <property type="entry name" value="Diacylglycerol_kinase_cat_dom"/>
</dbReference>
<proteinExistence type="predicted"/>
<sequence length="559" mass="60854">MPPFRHKELQVILQNDKRGILTVEDAALQVLQLSSDGRPPSRLLTSPLKQFLNGQLAPAPSGSKRRLDLHSLRGGTGTPLKLVELHVLVEPNHIKEAEEWLEDLLAAAYGTVKPFRKVLLLVNPAGGKGKSRAIVREIVVPILKAAGTIVDLKETTHRSHAEEIAATMDLDYDVIATASGDGLVYEVLNGLASRPDARRALQIPIAPIPTAGSANAVATNLFGPKDTFNIPLASLNIVKGEQIPIDLCSVLLLPSRTRRFSFLAQAIGLMVDLDIGTENLRWLGDTRFLVGFLKGVVTNKAAKCRLKMKVVEDDKLKMARKAKERVKERKGAEVLGGGQDPLSDGLTKISLDGSASAEPNGHAHPDAHSNGNGVQAESKPIDDGPIPESLPLEPDDSWITIENATGQNKYSQASAQSLRSQPEAQKKGGWVDGQGILYFYAGMMPWVARDLNQWPVAISGDGLIDVVVQSQVPRLQMTNAISGAEHGDPYWLDTQHYYKASALIAENLDKVNQPIFTIDGESYEFDAFHVEVHPRVANLLSLEGDFSTSDFLKKNYEKT</sequence>
<dbReference type="Pfam" id="PF00781">
    <property type="entry name" value="DAGK_cat"/>
    <property type="match status" value="1"/>
</dbReference>
<name>A0A1E3KAD9_9TREE</name>
<dbReference type="InterPro" id="IPR017438">
    <property type="entry name" value="ATP-NAD_kinase_N"/>
</dbReference>
<dbReference type="SMART" id="SM00046">
    <property type="entry name" value="DAGKc"/>
    <property type="match status" value="1"/>
</dbReference>
<evidence type="ECO:0000313" key="4">
    <source>
        <dbReference type="Proteomes" id="UP000095149"/>
    </source>
</evidence>
<feature type="region of interest" description="Disordered" evidence="1">
    <location>
        <begin position="322"/>
        <end position="394"/>
    </location>
</feature>
<evidence type="ECO:0000256" key="1">
    <source>
        <dbReference type="SAM" id="MobiDB-lite"/>
    </source>
</evidence>
<dbReference type="PANTHER" id="PTHR12358">
    <property type="entry name" value="SPHINGOSINE KINASE"/>
    <property type="match status" value="1"/>
</dbReference>
<organism evidence="3 4">
    <name type="scientific">Cryptococcus amylolentus CBS 6273</name>
    <dbReference type="NCBI Taxonomy" id="1296118"/>
    <lineage>
        <taxon>Eukaryota</taxon>
        <taxon>Fungi</taxon>
        <taxon>Dikarya</taxon>
        <taxon>Basidiomycota</taxon>
        <taxon>Agaricomycotina</taxon>
        <taxon>Tremellomycetes</taxon>
        <taxon>Tremellales</taxon>
        <taxon>Cryptococcaceae</taxon>
        <taxon>Cryptococcus</taxon>
    </lineage>
</organism>
<dbReference type="InterPro" id="IPR050187">
    <property type="entry name" value="Lipid_Phosphate_FormReg"/>
</dbReference>
<dbReference type="InterPro" id="IPR016064">
    <property type="entry name" value="NAD/diacylglycerol_kinase_sf"/>
</dbReference>
<dbReference type="GO" id="GO:0005737">
    <property type="term" value="C:cytoplasm"/>
    <property type="evidence" value="ECO:0007669"/>
    <property type="project" value="TreeGrafter"/>
</dbReference>
<dbReference type="GO" id="GO:0016020">
    <property type="term" value="C:membrane"/>
    <property type="evidence" value="ECO:0007669"/>
    <property type="project" value="TreeGrafter"/>
</dbReference>
<dbReference type="GO" id="GO:0046512">
    <property type="term" value="P:sphingosine biosynthetic process"/>
    <property type="evidence" value="ECO:0007669"/>
    <property type="project" value="TreeGrafter"/>
</dbReference>